<evidence type="ECO:0000259" key="1">
    <source>
        <dbReference type="Pfam" id="PF17433"/>
    </source>
</evidence>
<dbReference type="GO" id="GO:0004553">
    <property type="term" value="F:hydrolase activity, hydrolyzing O-glycosyl compounds"/>
    <property type="evidence" value="ECO:0007669"/>
    <property type="project" value="InterPro"/>
</dbReference>
<organism evidence="2 3">
    <name type="scientific">Talaromyces proteolyticus</name>
    <dbReference type="NCBI Taxonomy" id="1131652"/>
    <lineage>
        <taxon>Eukaryota</taxon>
        <taxon>Fungi</taxon>
        <taxon>Dikarya</taxon>
        <taxon>Ascomycota</taxon>
        <taxon>Pezizomycotina</taxon>
        <taxon>Eurotiomycetes</taxon>
        <taxon>Eurotiomycetidae</taxon>
        <taxon>Eurotiales</taxon>
        <taxon>Trichocomaceae</taxon>
        <taxon>Talaromyces</taxon>
        <taxon>Talaromyces sect. Bacilispori</taxon>
    </lineage>
</organism>
<keyword evidence="2" id="KW-0378">Hydrolase</keyword>
<dbReference type="SUPFAM" id="SSF101596">
    <property type="entry name" value="Dextranase, N-terminal domain"/>
    <property type="match status" value="1"/>
</dbReference>
<comment type="caution">
    <text evidence="2">The sequence shown here is derived from an EMBL/GenBank/DDBJ whole genome shotgun (WGS) entry which is preliminary data.</text>
</comment>
<dbReference type="Pfam" id="PF17433">
    <property type="entry name" value="Glyco_hydro_49N"/>
    <property type="match status" value="1"/>
</dbReference>
<proteinExistence type="predicted"/>
<dbReference type="EMBL" id="JAJTJA010000001">
    <property type="protein sequence ID" value="KAH8705371.1"/>
    <property type="molecule type" value="Genomic_DNA"/>
</dbReference>
<feature type="domain" description="Glycoside hydrolase family 49 N-terminal" evidence="1">
    <location>
        <begin position="8"/>
        <end position="124"/>
    </location>
</feature>
<dbReference type="InterPro" id="IPR023226">
    <property type="entry name" value="Glyco_hydro_49_N_dom"/>
</dbReference>
<dbReference type="RefSeq" id="XP_046077992.1">
    <property type="nucleotide sequence ID" value="XM_046214866.1"/>
</dbReference>
<protein>
    <submittedName>
        <fullName evidence="2">Glycoside hydrolase</fullName>
    </submittedName>
</protein>
<dbReference type="AlphaFoldDB" id="A0AAD4Q663"/>
<name>A0AAD4Q663_9EURO</name>
<dbReference type="InterPro" id="IPR035953">
    <property type="entry name" value="Dextranase_N-ter"/>
</dbReference>
<sequence>MSPGDSDGSFSDGDGISIGVDKGINMAWIQFEHIQDVDVRIMRRDGQAFGEEAISLPTVNTFGTQHVAGALVIHVPADPKGHRFSVEFADDLNTHRLNGNGYTTDGSGEVVGIEPQNTLLIFATTFLPDGWFPFRMA</sequence>
<dbReference type="Proteomes" id="UP001201262">
    <property type="component" value="Unassembled WGS sequence"/>
</dbReference>
<evidence type="ECO:0000313" key="3">
    <source>
        <dbReference type="Proteomes" id="UP001201262"/>
    </source>
</evidence>
<gene>
    <name evidence="2" type="ORF">BGW36DRAFT_367434</name>
</gene>
<reference evidence="2" key="1">
    <citation type="submission" date="2021-12" db="EMBL/GenBank/DDBJ databases">
        <title>Convergent genome expansion in fungi linked to evolution of root-endophyte symbiosis.</title>
        <authorList>
            <consortium name="DOE Joint Genome Institute"/>
            <person name="Ke Y.-H."/>
            <person name="Bonito G."/>
            <person name="Liao H.-L."/>
            <person name="Looney B."/>
            <person name="Rojas-Flechas A."/>
            <person name="Nash J."/>
            <person name="Hameed K."/>
            <person name="Schadt C."/>
            <person name="Martin F."/>
            <person name="Crous P.W."/>
            <person name="Miettinen O."/>
            <person name="Magnuson J.K."/>
            <person name="Labbe J."/>
            <person name="Jacobson D."/>
            <person name="Doktycz M.J."/>
            <person name="Veneault-Fourrey C."/>
            <person name="Kuo A."/>
            <person name="Mondo S."/>
            <person name="Calhoun S."/>
            <person name="Riley R."/>
            <person name="Ohm R."/>
            <person name="LaButti K."/>
            <person name="Andreopoulos B."/>
            <person name="Pangilinan J."/>
            <person name="Nolan M."/>
            <person name="Tritt A."/>
            <person name="Clum A."/>
            <person name="Lipzen A."/>
            <person name="Daum C."/>
            <person name="Barry K."/>
            <person name="Grigoriev I.V."/>
            <person name="Vilgalys R."/>
        </authorList>
    </citation>
    <scope>NUCLEOTIDE SEQUENCE</scope>
    <source>
        <strain evidence="2">PMI_201</strain>
    </source>
</reference>
<keyword evidence="3" id="KW-1185">Reference proteome</keyword>
<dbReference type="GeneID" id="70245153"/>
<evidence type="ECO:0000313" key="2">
    <source>
        <dbReference type="EMBL" id="KAH8705371.1"/>
    </source>
</evidence>
<dbReference type="Gene3D" id="2.60.350.10">
    <property type="entry name" value="Dextranase, N-terminal"/>
    <property type="match status" value="1"/>
</dbReference>
<accession>A0AAD4Q663</accession>